<dbReference type="PANTHER" id="PTHR30411:SF0">
    <property type="entry name" value="CYS-TRNA(PRO)_CYS-TRNA(CYS) DEACYLASE YBAK"/>
    <property type="match status" value="1"/>
</dbReference>
<dbReference type="SUPFAM" id="SSF55826">
    <property type="entry name" value="YbaK/ProRS associated domain"/>
    <property type="match status" value="1"/>
</dbReference>
<comment type="caution">
    <text evidence="5">The sequence shown here is derived from an EMBL/GenBank/DDBJ whole genome shotgun (WGS) entry which is preliminary data.</text>
</comment>
<name>A0ABS2KRD2_9NOCA</name>
<gene>
    <name evidence="5" type="ORF">JOE42_001039</name>
</gene>
<keyword evidence="5" id="KW-0378">Hydrolase</keyword>
<evidence type="ECO:0000256" key="2">
    <source>
        <dbReference type="ARBA" id="ARBA00022917"/>
    </source>
</evidence>
<dbReference type="InterPro" id="IPR036754">
    <property type="entry name" value="YbaK/aa-tRNA-synt-asso_dom_sf"/>
</dbReference>
<proteinExistence type="inferred from homology"/>
<feature type="domain" description="YbaK/aminoacyl-tRNA synthetase-associated" evidence="4">
    <location>
        <begin position="90"/>
        <end position="203"/>
    </location>
</feature>
<protein>
    <submittedName>
        <fullName evidence="5">Cys-tRNA(Pro)/Cys-tRNA(Cys) deacylase</fullName>
        <ecNumber evidence="5">3.1.1.-</ecNumber>
    </submittedName>
</protein>
<dbReference type="InterPro" id="IPR007214">
    <property type="entry name" value="YbaK/aa-tRNA-synth-assoc-dom"/>
</dbReference>
<dbReference type="PANTHER" id="PTHR30411">
    <property type="entry name" value="CYTOPLASMIC PROTEIN"/>
    <property type="match status" value="1"/>
</dbReference>
<reference evidence="5 6" key="1">
    <citation type="submission" date="2021-01" db="EMBL/GenBank/DDBJ databases">
        <title>Genomics of switchgrass bacterial isolates.</title>
        <authorList>
            <person name="Shade A."/>
        </authorList>
    </citation>
    <scope>NUCLEOTIDE SEQUENCE [LARGE SCALE GENOMIC DNA]</scope>
    <source>
        <strain evidence="5 6">PvP111</strain>
    </source>
</reference>
<dbReference type="Proteomes" id="UP000703038">
    <property type="component" value="Unassembled WGS sequence"/>
</dbReference>
<dbReference type="EMBL" id="JAFBBK010000001">
    <property type="protein sequence ID" value="MBM7414306.1"/>
    <property type="molecule type" value="Genomic_DNA"/>
</dbReference>
<keyword evidence="2" id="KW-0648">Protein biosynthesis</keyword>
<sequence length="221" mass="23132">MLRTTAVAAVVFPPLPDRLREYGQNVGYQQPITTFPTYSRGRVITVGRDHDAMAGSATPATTALSRLGIEYTVHTYEHDRGTEQYGDEAVDALSARLGVSADRVFKTLVVSTGSSLGVAVLPVPDMLALKSVAAALGASKVSMADPAAVRRSTGYVLGGVSPLGQRAPLPTVVDSSALGHPTLFCSGGRRGLEIELSPQDLVRATAATVADIRRGSASERL</sequence>
<evidence type="ECO:0000259" key="4">
    <source>
        <dbReference type="Pfam" id="PF04073"/>
    </source>
</evidence>
<accession>A0ABS2KRD2</accession>
<keyword evidence="6" id="KW-1185">Reference proteome</keyword>
<evidence type="ECO:0000256" key="3">
    <source>
        <dbReference type="ARBA" id="ARBA00023239"/>
    </source>
</evidence>
<evidence type="ECO:0000256" key="1">
    <source>
        <dbReference type="ARBA" id="ARBA00009798"/>
    </source>
</evidence>
<dbReference type="RefSeq" id="WP_307806164.1">
    <property type="nucleotide sequence ID" value="NZ_JAFBBK010000001.1"/>
</dbReference>
<dbReference type="CDD" id="cd00002">
    <property type="entry name" value="YbaK_deacylase"/>
    <property type="match status" value="1"/>
</dbReference>
<organism evidence="5 6">
    <name type="scientific">Rhodococcoides corynebacterioides</name>
    <dbReference type="NCBI Taxonomy" id="53972"/>
    <lineage>
        <taxon>Bacteria</taxon>
        <taxon>Bacillati</taxon>
        <taxon>Actinomycetota</taxon>
        <taxon>Actinomycetes</taxon>
        <taxon>Mycobacteriales</taxon>
        <taxon>Nocardiaceae</taxon>
        <taxon>Rhodococcoides</taxon>
    </lineage>
</organism>
<dbReference type="Pfam" id="PF04073">
    <property type="entry name" value="tRNA_edit"/>
    <property type="match status" value="1"/>
</dbReference>
<dbReference type="InterPro" id="IPR004369">
    <property type="entry name" value="Prolyl-tRNA_editing_YbaK/EbsC"/>
</dbReference>
<comment type="similarity">
    <text evidence="1">Belongs to the prolyl-tRNA editing family. YbaK/EbsC subfamily.</text>
</comment>
<dbReference type="GO" id="GO:0016787">
    <property type="term" value="F:hydrolase activity"/>
    <property type="evidence" value="ECO:0007669"/>
    <property type="project" value="UniProtKB-KW"/>
</dbReference>
<evidence type="ECO:0000313" key="6">
    <source>
        <dbReference type="Proteomes" id="UP000703038"/>
    </source>
</evidence>
<dbReference type="EC" id="3.1.1.-" evidence="5"/>
<keyword evidence="3" id="KW-0456">Lyase</keyword>
<evidence type="ECO:0000313" key="5">
    <source>
        <dbReference type="EMBL" id="MBM7414306.1"/>
    </source>
</evidence>
<dbReference type="Gene3D" id="3.90.960.10">
    <property type="entry name" value="YbaK/aminoacyl-tRNA synthetase-associated domain"/>
    <property type="match status" value="1"/>
</dbReference>